<dbReference type="AlphaFoldDB" id="A0A139IJ36"/>
<comment type="caution">
    <text evidence="2">The sequence shown here is derived from an EMBL/GenBank/DDBJ whole genome shotgun (WGS) entry which is preliminary data.</text>
</comment>
<accession>A0A139IJ36</accession>
<evidence type="ECO:0000313" key="3">
    <source>
        <dbReference type="Proteomes" id="UP000073492"/>
    </source>
</evidence>
<evidence type="ECO:0000256" key="1">
    <source>
        <dbReference type="SAM" id="MobiDB-lite"/>
    </source>
</evidence>
<reference evidence="2 3" key="1">
    <citation type="submission" date="2015-07" db="EMBL/GenBank/DDBJ databases">
        <title>Comparative genomics of the Sigatoka disease complex on banana suggests a link between parallel evolutionary changes in Pseudocercospora fijiensis and Pseudocercospora eumusae and increased virulence on the banana host.</title>
        <authorList>
            <person name="Chang T.-C."/>
            <person name="Salvucci A."/>
            <person name="Crous P.W."/>
            <person name="Stergiopoulos I."/>
        </authorList>
    </citation>
    <scope>NUCLEOTIDE SEQUENCE [LARGE SCALE GENOMIC DNA]</scope>
    <source>
        <strain evidence="2 3">CBS 116634</strain>
    </source>
</reference>
<dbReference type="EMBL" id="LFZO01000079">
    <property type="protein sequence ID" value="KXT14582.1"/>
    <property type="molecule type" value="Genomic_DNA"/>
</dbReference>
<dbReference type="Proteomes" id="UP000073492">
    <property type="component" value="Unassembled WGS sequence"/>
</dbReference>
<organism evidence="2 3">
    <name type="scientific">Pseudocercospora musae</name>
    <dbReference type="NCBI Taxonomy" id="113226"/>
    <lineage>
        <taxon>Eukaryota</taxon>
        <taxon>Fungi</taxon>
        <taxon>Dikarya</taxon>
        <taxon>Ascomycota</taxon>
        <taxon>Pezizomycotina</taxon>
        <taxon>Dothideomycetes</taxon>
        <taxon>Dothideomycetidae</taxon>
        <taxon>Mycosphaerellales</taxon>
        <taxon>Mycosphaerellaceae</taxon>
        <taxon>Pseudocercospora</taxon>
    </lineage>
</organism>
<gene>
    <name evidence="2" type="ORF">AC579_9146</name>
</gene>
<feature type="region of interest" description="Disordered" evidence="1">
    <location>
        <begin position="1"/>
        <end position="25"/>
    </location>
</feature>
<name>A0A139IJ36_9PEZI</name>
<protein>
    <submittedName>
        <fullName evidence="2">Uncharacterized protein</fullName>
    </submittedName>
</protein>
<keyword evidence="3" id="KW-1185">Reference proteome</keyword>
<evidence type="ECO:0000313" key="2">
    <source>
        <dbReference type="EMBL" id="KXT14582.1"/>
    </source>
</evidence>
<proteinExistence type="predicted"/>
<sequence length="90" mass="10067">MGSIKRVLPPAESPMQDVDHSKDDMPRNRFYEDFIAALENTQGLVGSNSPQNAGILRVRKVKIIIEDFEGNRDDLGEAIEEYAYVGAMPE</sequence>